<reference evidence="12 13" key="1">
    <citation type="journal article" date="2016" name="BMC Genomics">
        <title>Comparative genomic and transcriptomic analyses of the Fuzhuan brick tea-fermentation fungus Aspergillus cristatus.</title>
        <authorList>
            <person name="Ge Y."/>
            <person name="Wang Y."/>
            <person name="Liu Y."/>
            <person name="Tan Y."/>
            <person name="Ren X."/>
            <person name="Zhang X."/>
            <person name="Hyde K.D."/>
            <person name="Liu Y."/>
            <person name="Liu Z."/>
        </authorList>
    </citation>
    <scope>NUCLEOTIDE SEQUENCE [LARGE SCALE GENOMIC DNA]</scope>
    <source>
        <strain evidence="12 13">GZAAS20.1005</strain>
    </source>
</reference>
<dbReference type="AlphaFoldDB" id="A0A1E3BA12"/>
<organism evidence="12 13">
    <name type="scientific">Aspergillus cristatus</name>
    <name type="common">Chinese Fuzhuan brick tea-fermentation fungus</name>
    <name type="synonym">Eurotium cristatum</name>
    <dbReference type="NCBI Taxonomy" id="573508"/>
    <lineage>
        <taxon>Eukaryota</taxon>
        <taxon>Fungi</taxon>
        <taxon>Dikarya</taxon>
        <taxon>Ascomycota</taxon>
        <taxon>Pezizomycotina</taxon>
        <taxon>Eurotiomycetes</taxon>
        <taxon>Eurotiomycetidae</taxon>
        <taxon>Eurotiales</taxon>
        <taxon>Aspergillaceae</taxon>
        <taxon>Aspergillus</taxon>
        <taxon>Aspergillus subgen. Aspergillus</taxon>
    </lineage>
</organism>
<name>A0A1E3BA12_ASPCR</name>
<dbReference type="GO" id="GO:0005744">
    <property type="term" value="C:TIM23 mitochondrial import inner membrane translocase complex"/>
    <property type="evidence" value="ECO:0007669"/>
    <property type="project" value="UniProtKB-UniRule"/>
</dbReference>
<dbReference type="OrthoDB" id="436405at2759"/>
<keyword evidence="11" id="KW-0653">Protein transport</keyword>
<evidence type="ECO:0000256" key="8">
    <source>
        <dbReference type="ARBA" id="ARBA00023128"/>
    </source>
</evidence>
<dbReference type="VEuPathDB" id="FungiDB:SI65_06516"/>
<evidence type="ECO:0000256" key="11">
    <source>
        <dbReference type="RuleBase" id="RU367142"/>
    </source>
</evidence>
<dbReference type="Pfam" id="PF08294">
    <property type="entry name" value="TIM21"/>
    <property type="match status" value="1"/>
</dbReference>
<accession>A0A1E3BA12</accession>
<keyword evidence="8 11" id="KW-0496">Mitochondrion</keyword>
<dbReference type="PANTHER" id="PTHR13032:SF6">
    <property type="entry name" value="MITOCHONDRIAL IMPORT INNER MEMBRANE TRANSLOCASE SUBUNIT TIM21"/>
    <property type="match status" value="1"/>
</dbReference>
<protein>
    <recommendedName>
        <fullName evidence="3 11">Mitochondrial import inner membrane translocase subunit Tim21</fullName>
    </recommendedName>
</protein>
<comment type="function">
    <text evidence="10">Essential component of the TIM23 complex, a complex that mediates the translocation of transit peptide-containing proteins across the mitochondrial inner membrane. Required to keep the TOM and the TIM23 complexes in close contact. At some point, it is released from the TOM23 complex to allow protein translocation into the mitochondrial matrix.</text>
</comment>
<comment type="subcellular location">
    <subcellularLocation>
        <location evidence="1 11">Mitochondrion inner membrane</location>
        <topology evidence="1 11">Single-pass membrane protein</topology>
    </subcellularLocation>
</comment>
<evidence type="ECO:0000313" key="13">
    <source>
        <dbReference type="Proteomes" id="UP000094569"/>
    </source>
</evidence>
<keyword evidence="9 11" id="KW-0472">Membrane</keyword>
<dbReference type="GO" id="GO:0030150">
    <property type="term" value="P:protein import into mitochondrial matrix"/>
    <property type="evidence" value="ECO:0007669"/>
    <property type="project" value="UniProtKB-UniRule"/>
</dbReference>
<sequence>MHSALRPSDSLLPRASNAASILFRSRAANYANPRTAQPDLARLYATYRDVGGDSKASGASSSRPKKRGVGLLADDGRYEWGDLTGREKVARATQQSINFAVVCVGAVLTGGVFYLLWTEIISPNSKTWQFEKAVERIKDDPRCTAVLGERGQIAAFGDSTGSRWSRNKPIATTIEKDSLGREHMKLSFHVEGPLNSGIVHVHLLKPHDSYEWEYLLLALDVKGHTRIVLERRTEKNPLSLLGVRWR</sequence>
<keyword evidence="6" id="KW-0809">Transit peptide</keyword>
<keyword evidence="4 11" id="KW-0812">Transmembrane</keyword>
<dbReference type="Gene3D" id="3.10.450.320">
    <property type="entry name" value="Mitochondrial import inner membrane translocase subunit Tim21"/>
    <property type="match status" value="1"/>
</dbReference>
<evidence type="ECO:0000256" key="3">
    <source>
        <dbReference type="ARBA" id="ARBA00020726"/>
    </source>
</evidence>
<dbReference type="EMBL" id="JXNT01000007">
    <property type="protein sequence ID" value="ODM17728.1"/>
    <property type="molecule type" value="Genomic_DNA"/>
</dbReference>
<evidence type="ECO:0000256" key="9">
    <source>
        <dbReference type="ARBA" id="ARBA00023136"/>
    </source>
</evidence>
<evidence type="ECO:0000256" key="7">
    <source>
        <dbReference type="ARBA" id="ARBA00022989"/>
    </source>
</evidence>
<evidence type="ECO:0000313" key="12">
    <source>
        <dbReference type="EMBL" id="ODM17728.1"/>
    </source>
</evidence>
<evidence type="ECO:0000256" key="2">
    <source>
        <dbReference type="ARBA" id="ARBA00010867"/>
    </source>
</evidence>
<keyword evidence="7 11" id="KW-1133">Transmembrane helix</keyword>
<dbReference type="InterPro" id="IPR013261">
    <property type="entry name" value="Tim21"/>
</dbReference>
<dbReference type="Proteomes" id="UP000094569">
    <property type="component" value="Unassembled WGS sequence"/>
</dbReference>
<keyword evidence="11" id="KW-0813">Transport</keyword>
<evidence type="ECO:0000256" key="6">
    <source>
        <dbReference type="ARBA" id="ARBA00022946"/>
    </source>
</evidence>
<dbReference type="InterPro" id="IPR038552">
    <property type="entry name" value="Tim21_IMS_sf"/>
</dbReference>
<dbReference type="FunFam" id="3.10.450.320:FF:000002">
    <property type="entry name" value="Mitochondrial import inner membrane translocase subunit tim21"/>
    <property type="match status" value="1"/>
</dbReference>
<proteinExistence type="inferred from homology"/>
<evidence type="ECO:0000256" key="5">
    <source>
        <dbReference type="ARBA" id="ARBA00022792"/>
    </source>
</evidence>
<gene>
    <name evidence="12" type="ORF">SI65_06516</name>
</gene>
<keyword evidence="13" id="KW-1185">Reference proteome</keyword>
<evidence type="ECO:0000256" key="10">
    <source>
        <dbReference type="ARBA" id="ARBA00060204"/>
    </source>
</evidence>
<evidence type="ECO:0000256" key="4">
    <source>
        <dbReference type="ARBA" id="ARBA00022692"/>
    </source>
</evidence>
<feature type="transmembrane region" description="Helical" evidence="11">
    <location>
        <begin position="96"/>
        <end position="117"/>
    </location>
</feature>
<dbReference type="PANTHER" id="PTHR13032">
    <property type="entry name" value="MITOCHONDRIAL IMPORT INNER MEMBRANE TRANSLOCASE SUBUNIT TIM21"/>
    <property type="match status" value="1"/>
</dbReference>
<keyword evidence="5 11" id="KW-0999">Mitochondrion inner membrane</keyword>
<dbReference type="STRING" id="573508.A0A1E3BA12"/>
<evidence type="ECO:0000256" key="1">
    <source>
        <dbReference type="ARBA" id="ARBA00004434"/>
    </source>
</evidence>
<comment type="caution">
    <text evidence="12">The sequence shown here is derived from an EMBL/GenBank/DDBJ whole genome shotgun (WGS) entry which is preliminary data.</text>
</comment>
<comment type="similarity">
    <text evidence="2 11">Belongs to the TIM21 family.</text>
</comment>
<keyword evidence="11" id="KW-0811">Translocation</keyword>
<comment type="subunit">
    <text evidence="11">Component of the TIM23 complex.</text>
</comment>